<feature type="region of interest" description="Disordered" evidence="4">
    <location>
        <begin position="1672"/>
        <end position="1719"/>
    </location>
</feature>
<name>A0A8T0D7B9_9TREM</name>
<evidence type="ECO:0000259" key="6">
    <source>
        <dbReference type="Pfam" id="PF12295"/>
    </source>
</evidence>
<feature type="region of interest" description="Disordered" evidence="4">
    <location>
        <begin position="1947"/>
        <end position="1975"/>
    </location>
</feature>
<feature type="compositionally biased region" description="Polar residues" evidence="4">
    <location>
        <begin position="1702"/>
        <end position="1712"/>
    </location>
</feature>
<protein>
    <recommendedName>
        <fullName evidence="9">Symplekin</fullName>
    </recommendedName>
</protein>
<feature type="domain" description="Symplekin/Pta1 N-terminal" evidence="5">
    <location>
        <begin position="108"/>
        <end position="383"/>
    </location>
</feature>
<feature type="compositionally biased region" description="Polar residues" evidence="4">
    <location>
        <begin position="1957"/>
        <end position="1966"/>
    </location>
</feature>
<dbReference type="Pfam" id="PF11935">
    <property type="entry name" value="SYMPK_PTA1_N"/>
    <property type="match status" value="1"/>
</dbReference>
<dbReference type="Proteomes" id="UP000699462">
    <property type="component" value="Unassembled WGS sequence"/>
</dbReference>
<evidence type="ECO:0000256" key="4">
    <source>
        <dbReference type="SAM" id="MobiDB-lite"/>
    </source>
</evidence>
<dbReference type="InterPro" id="IPR021850">
    <property type="entry name" value="Symplekin/Pta1"/>
</dbReference>
<comment type="caution">
    <text evidence="7">The sequence shown here is derived from an EMBL/GenBank/DDBJ whole genome shotgun (WGS) entry which is preliminary data.</text>
</comment>
<evidence type="ECO:0000313" key="8">
    <source>
        <dbReference type="Proteomes" id="UP000699462"/>
    </source>
</evidence>
<feature type="compositionally biased region" description="Pro residues" evidence="4">
    <location>
        <begin position="422"/>
        <end position="432"/>
    </location>
</feature>
<dbReference type="Pfam" id="PF12295">
    <property type="entry name" value="Symplekin_C"/>
    <property type="match status" value="1"/>
</dbReference>
<evidence type="ECO:0000256" key="3">
    <source>
        <dbReference type="ARBA" id="ARBA00023242"/>
    </source>
</evidence>
<gene>
    <name evidence="7" type="ORF">P879_03744</name>
</gene>
<evidence type="ECO:0000256" key="1">
    <source>
        <dbReference type="ARBA" id="ARBA00004123"/>
    </source>
</evidence>
<evidence type="ECO:0000256" key="2">
    <source>
        <dbReference type="ARBA" id="ARBA00022664"/>
    </source>
</evidence>
<feature type="compositionally biased region" description="Polar residues" evidence="4">
    <location>
        <begin position="395"/>
        <end position="406"/>
    </location>
</feature>
<evidence type="ECO:0008006" key="9">
    <source>
        <dbReference type="Google" id="ProtNLM"/>
    </source>
</evidence>
<dbReference type="InterPro" id="IPR032460">
    <property type="entry name" value="Symplekin/Pta1_N"/>
</dbReference>
<comment type="subcellular location">
    <subcellularLocation>
        <location evidence="1">Nucleus</location>
    </subcellularLocation>
</comment>
<dbReference type="OrthoDB" id="331600at2759"/>
<dbReference type="PANTHER" id="PTHR15245">
    <property type="entry name" value="SYMPLEKIN-RELATED"/>
    <property type="match status" value="1"/>
</dbReference>
<feature type="compositionally biased region" description="Basic and acidic residues" evidence="4">
    <location>
        <begin position="1025"/>
        <end position="1040"/>
    </location>
</feature>
<dbReference type="PANTHER" id="PTHR15245:SF20">
    <property type="entry name" value="SYMPLEKIN"/>
    <property type="match status" value="1"/>
</dbReference>
<proteinExistence type="predicted"/>
<evidence type="ECO:0000259" key="5">
    <source>
        <dbReference type="Pfam" id="PF11935"/>
    </source>
</evidence>
<feature type="compositionally biased region" description="Basic and acidic residues" evidence="4">
    <location>
        <begin position="407"/>
        <end position="417"/>
    </location>
</feature>
<organism evidence="7 8">
    <name type="scientific">Paragonimus westermani</name>
    <dbReference type="NCBI Taxonomy" id="34504"/>
    <lineage>
        <taxon>Eukaryota</taxon>
        <taxon>Metazoa</taxon>
        <taxon>Spiralia</taxon>
        <taxon>Lophotrochozoa</taxon>
        <taxon>Platyhelminthes</taxon>
        <taxon>Trematoda</taxon>
        <taxon>Digenea</taxon>
        <taxon>Plagiorchiida</taxon>
        <taxon>Troglotremata</taxon>
        <taxon>Troglotrematidae</taxon>
        <taxon>Paragonimus</taxon>
    </lineage>
</organism>
<feature type="compositionally biased region" description="Acidic residues" evidence="4">
    <location>
        <begin position="509"/>
        <end position="519"/>
    </location>
</feature>
<dbReference type="Gene3D" id="1.25.10.10">
    <property type="entry name" value="Leucine-rich Repeat Variant"/>
    <property type="match status" value="1"/>
</dbReference>
<dbReference type="InterPro" id="IPR016024">
    <property type="entry name" value="ARM-type_fold"/>
</dbReference>
<feature type="compositionally biased region" description="Polar residues" evidence="4">
    <location>
        <begin position="1831"/>
        <end position="1844"/>
    </location>
</feature>
<feature type="compositionally biased region" description="Polar residues" evidence="4">
    <location>
        <begin position="1791"/>
        <end position="1803"/>
    </location>
</feature>
<feature type="region of interest" description="Disordered" evidence="4">
    <location>
        <begin position="390"/>
        <end position="467"/>
    </location>
</feature>
<dbReference type="SUPFAM" id="SSF48371">
    <property type="entry name" value="ARM repeat"/>
    <property type="match status" value="1"/>
</dbReference>
<sequence>MPSSSFDRIVNLLNEASLTDEVQIKVTKLLQVKELTIHQESSLLDNFFEEVAAFQHDTNLDVRKVVISFIQDACHVDPSLLKKAVGYLFYLFSSAVQQEPPAFNLLRCLALALISIYRMALTRAVKVGIVESGVTIVSSTGIPADSAADIALETFRSVSSLKDEIIRLMLPHAVPGQPAFGFLRPITLNDNARTAVISLIESIIVLHSRRLPNSDIPRANEGDISLDQIPDMTNAQLQAVLEASTAASSATLLPGVCLVRPRRLSEEAERLFTGLLDWPVRGKSSSTTGPISCAILEAVMDTLVTIARQRPQFTDRVVQAFETVHVTLPPHYSDLQVSAIRKKLKSGLLQLLRHPAAVADYQGRITILLTDLGATQSEVMEALQRHTELRHPQVYGSSTLETPTTDTVDHGDVDMRRLPGRVGPPAPSPISAPSPCTVAESSSAASIPQSASGTLSKQDPGANESVRVSKASVMGNQSTSGGPTSLTDPRVAASGKFSLAEAEAALHFDDDDDDDEDDVQIVSSRRSRTSRTKSSTTGASVVTAGATKLQTVKATDSTVPGAPGKSQLDVPPVDFVTSRLVPRLTTANVADLVLLSMVTLPDQMPSTFQSTYTPIAAAGTSAQIRHLARMLAVQLVVWASDVHQPEPTENLSQLESLLRPTQEELEELAGPGIKRGFKSELGGGVDVAGPKEPNVRVKKRRLLLGGEKSASGTDAEVEDAMIRANAARRLYGTQPMNISTLVNYNQQSQQAVPVSSAASVVTPTLGVTNTTMPALPPMFPNIPPPPVGSAGSSLMLPTFNLSQPPPPLHLLPPPTLSAIHSVTSSSFTQLGPAANTVPVSVALPIPEVAAIPLPARPFSLDAITVPLDRTLQRQLARDAFLRILEGLEDPAARRTSSSAGAESQLLSVAMMSDLGSTSQQLGRMKLLTRLTTRRFGGNEFYNVLIDYAIKNLRFGFELLSKLLMQEYCRFRGFQLIGFTSFLDSRRQQLMQLKDRQRRRSSSTGDGSVALPTDINEARNTSKLSSKAEDQSVEGESKQQRSSDSFEFTKVVNTNDETAKVEDDEDYLMTEDNIELLEADDEDSVVSVPRQNTVSSNRVLTDSTSDTTRHAPFASSVTECKDAKKKTVSSPDDLGCLSFYDCLLIDILQRLAHPDVRQSYFGRFLVEAPLLTAGALSVLKRYCWTVSQTHYGFQVLRTLIELRPVGQREDLLTMLLNFCAVEDSEVRQAALAATRELVALDSDWKEHIESFAVNTLKKLLRPRPTADIFPFNTHSIIPSNWNDETCQACAHLLLGLMPQSPQLMQQLAEVYVGACPDVKRCILRMVDVPIREIGLYSVALHDLVDQCPVGAETLITRMIHLLTDSPSATAAATSTVAASKLGGGAGAIPITSTTTPVIFPPASLVERVYRLYRERVHDIRCLIPVLVGLPKHEVIMALPRLVQLSEKVVKEVLTRLLHASVATQYAPRVDKVPNVEVSLPNPNEEAPLGPLKPEELLVAVHLLEFAKDPFTPPGESVDQVTKPYVSLQAILHACRVCFAERRLFTQERLSAAIGQLLEQPTLPTLFMRTVMQALALHPRLAGYVINVLVRLIRKQVWKSEKLWDGFIRCCIKTRPQSYQVLLQLPPERLEAVFQREPAMRAQVRRYVENFSSAQRIHISKSIIEVLERVITPSPPSTPAVSGDGNSSAKPIKIDEPTEIPAVSPQSVASSGPGTPTRDEMSHHEVAAALAAAAAVLGNRCTTPPFSLNAPSTQSMSQPRPVSVVLGGQSVPQAPDDSLNRRFQPKHLVEFESSVTGSHHGSLTTRPRGSGERVRGRERSPFSGEDVLPEATAASSQKLSTLSSTDPAVAVDADDLEPPILPPTKIISTPRVAARKAERARLDTAELLEPVDQSPLDWSTEDVDEVVQHGSVSVVTSLPTELGGPRRPVDLEKLEADRKRLEEEAIKFKKLRAERQKRSQPPASCSESDTTKDRSNE</sequence>
<keyword evidence="2" id="KW-0507">mRNA processing</keyword>
<dbReference type="InterPro" id="IPR011989">
    <property type="entry name" value="ARM-like"/>
</dbReference>
<feature type="compositionally biased region" description="Low complexity" evidence="4">
    <location>
        <begin position="433"/>
        <end position="452"/>
    </location>
</feature>
<feature type="region of interest" description="Disordered" evidence="4">
    <location>
        <begin position="1789"/>
        <end position="1844"/>
    </location>
</feature>
<feature type="compositionally biased region" description="Basic and acidic residues" evidence="4">
    <location>
        <begin position="1807"/>
        <end position="1818"/>
    </location>
</feature>
<dbReference type="GO" id="GO:0006397">
    <property type="term" value="P:mRNA processing"/>
    <property type="evidence" value="ECO:0007669"/>
    <property type="project" value="UniProtKB-KW"/>
</dbReference>
<feature type="region of interest" description="Disordered" evidence="4">
    <location>
        <begin position="507"/>
        <end position="539"/>
    </location>
</feature>
<accession>A0A8T0D7B9</accession>
<dbReference type="GO" id="GO:0005847">
    <property type="term" value="C:mRNA cleavage and polyadenylation specificity factor complex"/>
    <property type="evidence" value="ECO:0007669"/>
    <property type="project" value="TreeGrafter"/>
</dbReference>
<keyword evidence="3" id="KW-0539">Nucleus</keyword>
<feature type="domain" description="Symplekin C-terminal" evidence="6">
    <location>
        <begin position="1417"/>
        <end position="1634"/>
    </location>
</feature>
<feature type="region of interest" description="Disordered" evidence="4">
    <location>
        <begin position="992"/>
        <end position="1048"/>
    </location>
</feature>
<dbReference type="InterPro" id="IPR022075">
    <property type="entry name" value="Symplekin_C"/>
</dbReference>
<evidence type="ECO:0000313" key="7">
    <source>
        <dbReference type="EMBL" id="KAF8563759.1"/>
    </source>
</evidence>
<reference evidence="7 8" key="1">
    <citation type="submission" date="2019-07" db="EMBL/GenBank/DDBJ databases">
        <title>Annotation for the trematode Paragonimus westermani.</title>
        <authorList>
            <person name="Choi Y.-J."/>
        </authorList>
    </citation>
    <scope>NUCLEOTIDE SEQUENCE [LARGE SCALE GENOMIC DNA]</scope>
    <source>
        <strain evidence="7">180907_Pwestermani</strain>
    </source>
</reference>
<keyword evidence="8" id="KW-1185">Reference proteome</keyword>
<feature type="region of interest" description="Disordered" evidence="4">
    <location>
        <begin position="1746"/>
        <end position="1776"/>
    </location>
</feature>
<dbReference type="EMBL" id="JTDF01010773">
    <property type="protein sequence ID" value="KAF8563759.1"/>
    <property type="molecule type" value="Genomic_DNA"/>
</dbReference>
<feature type="compositionally biased region" description="Polar residues" evidence="4">
    <location>
        <begin position="1746"/>
        <end position="1758"/>
    </location>
</feature>